<dbReference type="KEGG" id="cdet:87950897"/>
<dbReference type="AlphaFoldDB" id="A0AAX4J1E1"/>
<accession>A0AAX4J1E1</accession>
<keyword evidence="1" id="KW-0479">Metal-binding</keyword>
<proteinExistence type="predicted"/>
<dbReference type="PANTHER" id="PTHR10694">
    <property type="entry name" value="LYSINE-SPECIFIC DEMETHYLASE"/>
    <property type="match status" value="1"/>
</dbReference>
<dbReference type="Proteomes" id="UP001322277">
    <property type="component" value="Chromosome 10"/>
</dbReference>
<reference evidence="6" key="1">
    <citation type="journal article" date="2023" name="bioRxiv">
        <title>Complete genome of the Medicago anthracnose fungus, Colletotrichum destructivum, reveals a mini-chromosome-like region within a core chromosome.</title>
        <authorList>
            <person name="Lapalu N."/>
            <person name="Simon A."/>
            <person name="Lu A."/>
            <person name="Plaumann P.-L."/>
            <person name="Amselem J."/>
            <person name="Pigne S."/>
            <person name="Auger A."/>
            <person name="Koch C."/>
            <person name="Dallery J.-F."/>
            <person name="O'Connell R.J."/>
        </authorList>
    </citation>
    <scope>NUCLEOTIDE SEQUENCE [LARGE SCALE GENOMIC DNA]</scope>
    <source>
        <strain evidence="6">CBS 520.97</strain>
    </source>
</reference>
<keyword evidence="2" id="KW-0408">Iron</keyword>
<dbReference type="GO" id="GO:0046872">
    <property type="term" value="F:metal ion binding"/>
    <property type="evidence" value="ECO:0007669"/>
    <property type="project" value="UniProtKB-KW"/>
</dbReference>
<dbReference type="Gene3D" id="2.170.270.10">
    <property type="entry name" value="SET domain"/>
    <property type="match status" value="1"/>
</dbReference>
<sequence length="993" mass="111624">MSDLASRILDLGTRLNQVTHILSQVLFPAKKKRTRNRRHAESSTLTPSWADEVKKLLQISADLQDVIREVSRSSPQSIDLVHRSPPAAGPSEDVFLQPSFLPAPQEQQNIGPCQPQLPTQAVQALGQQAQSTTSSEERENGPCSSAESAPTATTSMLLTSVPSDIEPTSLLSTESSEQVHEAAPSTNSVIQPSSPLAQPKFSLTTDEMGPDLVAKIAQMVPDSNFNGLIRVKDLAPVDWNCLVERTCPPQYRDQLANEYSPDPTMTGCSRLRVSRSANFRFPKFSITPPKPSDEEVWNYLDRLAHAPPRGQIPYYVGPPLTSDFDLLLHPGSELSEFTDIEGVNSPYWHVGEGGSGTANHREDADLRSANIVVFGWKLWILIRDYHTARFEEFVKRHWRTNRCAQFVRHLSLFISPTTLREARIDFTIHCAGPGDMVVTSPGQYHLVANFSTCFAVAINFLLPGETVIPANLAVCRQCGLFPLNHDHAGLRAVSCPLTDNDTEQPAVTESPDISVVEGTMLQPNQRQHELRPMTKRVKKTAALRPQKRPKNHSIPTPVNHELKEAAEQVKEVDPLCKIPSFGAKSLSIEVFKLAAVIYSRRTISQFCSLVRSRRDIRTRTNFSRDVFTRIGQRLSNISQSERRYHLELLCARLELSYFAQDIEDSKQGRTRADPKFIKEFLKQTKLTRDTFERLRAKGNKWNRLCKEYNGLLCLIVLDGKNPFCISPQNYLDLKEAEVPIFEDLLNDLYIKSLCSAANAFQQSLDCTSYDTEFCWEAETQPIAELPEEKLLELLQPFPLAPQNIYDQDKYDWPRPPSWPEEWPWPVDPTAVLGAEETKCDFCDEESCNCIIHKGSEHKPRIKYYGEKGRGLQAVACNPGEVAYQKGDLVGFITGIIVPRGTYDDSWTVDFVRPDLPYEPVVCQIRCAEAGNCFRLLNHSCAPSARCVQMKASGRYVTAVKATREIYDGAEITICYGYKTDWIENECLCEAHPK</sequence>
<dbReference type="InterPro" id="IPR046341">
    <property type="entry name" value="SET_dom_sf"/>
</dbReference>
<feature type="compositionally biased region" description="Polar residues" evidence="3">
    <location>
        <begin position="184"/>
        <end position="195"/>
    </location>
</feature>
<name>A0AAX4J1E1_9PEZI</name>
<keyword evidence="6" id="KW-1185">Reference proteome</keyword>
<protein>
    <submittedName>
        <fullName evidence="5">SET domain, JmjC domain, SET domain superfamily protein</fullName>
    </submittedName>
</protein>
<dbReference type="Gene3D" id="2.60.120.650">
    <property type="entry name" value="Cupin"/>
    <property type="match status" value="1"/>
</dbReference>
<dbReference type="GeneID" id="87950897"/>
<dbReference type="GO" id="GO:0005634">
    <property type="term" value="C:nucleus"/>
    <property type="evidence" value="ECO:0007669"/>
    <property type="project" value="TreeGrafter"/>
</dbReference>
<dbReference type="SUPFAM" id="SSF51197">
    <property type="entry name" value="Clavaminate synthase-like"/>
    <property type="match status" value="1"/>
</dbReference>
<dbReference type="InterPro" id="IPR003347">
    <property type="entry name" value="JmjC_dom"/>
</dbReference>
<dbReference type="EMBL" id="CP137314">
    <property type="protein sequence ID" value="WQF89383.1"/>
    <property type="molecule type" value="Genomic_DNA"/>
</dbReference>
<evidence type="ECO:0000256" key="3">
    <source>
        <dbReference type="SAM" id="MobiDB-lite"/>
    </source>
</evidence>
<feature type="region of interest" description="Disordered" evidence="3">
    <location>
        <begin position="166"/>
        <end position="195"/>
    </location>
</feature>
<dbReference type="PROSITE" id="PS51184">
    <property type="entry name" value="JMJC"/>
    <property type="match status" value="1"/>
</dbReference>
<dbReference type="PANTHER" id="PTHR10694:SF33">
    <property type="entry name" value="LYSINE-SPECIFIC DEMETHYLASE 5"/>
    <property type="match status" value="1"/>
</dbReference>
<dbReference type="SUPFAM" id="SSF82199">
    <property type="entry name" value="SET domain"/>
    <property type="match status" value="1"/>
</dbReference>
<evidence type="ECO:0000259" key="4">
    <source>
        <dbReference type="PROSITE" id="PS51184"/>
    </source>
</evidence>
<dbReference type="RefSeq" id="XP_062786604.1">
    <property type="nucleotide sequence ID" value="XM_062930553.1"/>
</dbReference>
<organism evidence="5 6">
    <name type="scientific">Colletotrichum destructivum</name>
    <dbReference type="NCBI Taxonomy" id="34406"/>
    <lineage>
        <taxon>Eukaryota</taxon>
        <taxon>Fungi</taxon>
        <taxon>Dikarya</taxon>
        <taxon>Ascomycota</taxon>
        <taxon>Pezizomycotina</taxon>
        <taxon>Sordariomycetes</taxon>
        <taxon>Hypocreomycetidae</taxon>
        <taxon>Glomerellales</taxon>
        <taxon>Glomerellaceae</taxon>
        <taxon>Colletotrichum</taxon>
        <taxon>Colletotrichum destructivum species complex</taxon>
    </lineage>
</organism>
<gene>
    <name evidence="5" type="ORF">CDEST_14397</name>
</gene>
<dbReference type="Pfam" id="PF00856">
    <property type="entry name" value="SET"/>
    <property type="match status" value="1"/>
</dbReference>
<dbReference type="InterPro" id="IPR001214">
    <property type="entry name" value="SET_dom"/>
</dbReference>
<dbReference type="SMART" id="SM00558">
    <property type="entry name" value="JmjC"/>
    <property type="match status" value="1"/>
</dbReference>
<evidence type="ECO:0000256" key="1">
    <source>
        <dbReference type="ARBA" id="ARBA00022723"/>
    </source>
</evidence>
<dbReference type="GO" id="GO:0000785">
    <property type="term" value="C:chromatin"/>
    <property type="evidence" value="ECO:0007669"/>
    <property type="project" value="TreeGrafter"/>
</dbReference>
<dbReference type="GO" id="GO:0034647">
    <property type="term" value="F:histone H3K4me/H3K4me2/H3K4me3 demethylase activity"/>
    <property type="evidence" value="ECO:0007669"/>
    <property type="project" value="TreeGrafter"/>
</dbReference>
<feature type="domain" description="JmjC" evidence="4">
    <location>
        <begin position="295"/>
        <end position="477"/>
    </location>
</feature>
<dbReference type="GO" id="GO:0006355">
    <property type="term" value="P:regulation of DNA-templated transcription"/>
    <property type="evidence" value="ECO:0007669"/>
    <property type="project" value="TreeGrafter"/>
</dbReference>
<feature type="compositionally biased region" description="Polar residues" evidence="3">
    <location>
        <begin position="121"/>
        <end position="134"/>
    </location>
</feature>
<feature type="region of interest" description="Disordered" evidence="3">
    <location>
        <begin position="121"/>
        <end position="152"/>
    </location>
</feature>
<dbReference type="Pfam" id="PF02373">
    <property type="entry name" value="JmjC"/>
    <property type="match status" value="1"/>
</dbReference>
<evidence type="ECO:0000256" key="2">
    <source>
        <dbReference type="ARBA" id="ARBA00023004"/>
    </source>
</evidence>
<evidence type="ECO:0000313" key="6">
    <source>
        <dbReference type="Proteomes" id="UP001322277"/>
    </source>
</evidence>
<evidence type="ECO:0000313" key="5">
    <source>
        <dbReference type="EMBL" id="WQF89383.1"/>
    </source>
</evidence>